<dbReference type="PANTHER" id="PTHR35848:SF6">
    <property type="entry name" value="CUPIN TYPE-2 DOMAIN-CONTAINING PROTEIN"/>
    <property type="match status" value="1"/>
</dbReference>
<reference evidence="5" key="2">
    <citation type="submission" date="2011-02" db="EMBL/GenBank/DDBJ databases">
        <title>The complete genome of Pedobacter saltans DSM 12145.</title>
        <authorList>
            <consortium name="US DOE Joint Genome Institute (JGI-PGF)"/>
            <person name="Lucas S."/>
            <person name="Copeland A."/>
            <person name="Lapidus A."/>
            <person name="Bruce D."/>
            <person name="Goodwin L."/>
            <person name="Pitluck S."/>
            <person name="Kyrpides N."/>
            <person name="Mavromatis K."/>
            <person name="Pagani I."/>
            <person name="Ivanova N."/>
            <person name="Ovchinnikova G."/>
            <person name="Lu M."/>
            <person name="Detter J.C."/>
            <person name="Han C."/>
            <person name="Land M."/>
            <person name="Hauser L."/>
            <person name="Markowitz V."/>
            <person name="Cheng J.-F."/>
            <person name="Hugenholtz P."/>
            <person name="Woyke T."/>
            <person name="Wu D."/>
            <person name="Tindall B."/>
            <person name="Pomrenke H.G."/>
            <person name="Brambilla E."/>
            <person name="Klenk H.-P."/>
            <person name="Eisen J.A."/>
        </authorList>
    </citation>
    <scope>NUCLEOTIDE SEQUENCE [LARGE SCALE GENOMIC DNA]</scope>
    <source>
        <strain evidence="5">ATCC 51119 / DSM 12145 / JCM 21818 / LMG 10337 / NBRC 100064 / NCIMB 13643</strain>
    </source>
</reference>
<feature type="signal peptide" evidence="2">
    <location>
        <begin position="1"/>
        <end position="18"/>
    </location>
</feature>
<name>F0S9S1_PSESL</name>
<dbReference type="InterPro" id="IPR014710">
    <property type="entry name" value="RmlC-like_jellyroll"/>
</dbReference>
<accession>F0S9S1</accession>
<dbReference type="eggNOG" id="COG0662">
    <property type="taxonomic scope" value="Bacteria"/>
</dbReference>
<dbReference type="PANTHER" id="PTHR35848">
    <property type="entry name" value="OXALATE-BINDING PROTEIN"/>
    <property type="match status" value="1"/>
</dbReference>
<dbReference type="KEGG" id="psn:Pedsa_0855"/>
<dbReference type="EMBL" id="CP002545">
    <property type="protein sequence ID" value="ADY51427.1"/>
    <property type="molecule type" value="Genomic_DNA"/>
</dbReference>
<dbReference type="InterPro" id="IPR011051">
    <property type="entry name" value="RmlC_Cupin_sf"/>
</dbReference>
<dbReference type="STRING" id="762903.Pedsa_0855"/>
<evidence type="ECO:0000259" key="3">
    <source>
        <dbReference type="Pfam" id="PF07883"/>
    </source>
</evidence>
<proteinExistence type="predicted"/>
<dbReference type="OrthoDB" id="9797047at2"/>
<evidence type="ECO:0000256" key="1">
    <source>
        <dbReference type="ARBA" id="ARBA00022723"/>
    </source>
</evidence>
<dbReference type="RefSeq" id="WP_013631927.1">
    <property type="nucleotide sequence ID" value="NC_015177.1"/>
</dbReference>
<dbReference type="GO" id="GO:0046872">
    <property type="term" value="F:metal ion binding"/>
    <property type="evidence" value="ECO:0007669"/>
    <property type="project" value="UniProtKB-KW"/>
</dbReference>
<protein>
    <submittedName>
        <fullName evidence="4">Cupin 2 conserved barrel domain protein</fullName>
    </submittedName>
</protein>
<gene>
    <name evidence="4" type="ordered locus">Pedsa_0855</name>
</gene>
<dbReference type="HOGENOM" id="CLU_138515_0_0_10"/>
<dbReference type="Pfam" id="PF07883">
    <property type="entry name" value="Cupin_2"/>
    <property type="match status" value="1"/>
</dbReference>
<dbReference type="InterPro" id="IPR051610">
    <property type="entry name" value="GPI/OXD"/>
</dbReference>
<dbReference type="SUPFAM" id="SSF51182">
    <property type="entry name" value="RmlC-like cupins"/>
    <property type="match status" value="1"/>
</dbReference>
<sequence length="139" mass="15733">MKKHLLVFGIFTSFGAFANAQEFDPQKYIIENEKNIGKEQPGPHKGGGESIGYSFFSDVKDYKTAFRKRVLKPGAAIGYHQQKEDEVYYVLSGNGEMKLNDKIYNVKDGDAILTRTGSWHGITNKTKQDLVLIIVYDKH</sequence>
<dbReference type="AlphaFoldDB" id="F0S9S1"/>
<evidence type="ECO:0000313" key="4">
    <source>
        <dbReference type="EMBL" id="ADY51427.1"/>
    </source>
</evidence>
<dbReference type="Gene3D" id="2.60.120.10">
    <property type="entry name" value="Jelly Rolls"/>
    <property type="match status" value="1"/>
</dbReference>
<evidence type="ECO:0000256" key="2">
    <source>
        <dbReference type="SAM" id="SignalP"/>
    </source>
</evidence>
<evidence type="ECO:0000313" key="5">
    <source>
        <dbReference type="Proteomes" id="UP000000310"/>
    </source>
</evidence>
<keyword evidence="2" id="KW-0732">Signal</keyword>
<feature type="chain" id="PRO_5003256036" evidence="2">
    <location>
        <begin position="19"/>
        <end position="139"/>
    </location>
</feature>
<feature type="domain" description="Cupin type-2" evidence="3">
    <location>
        <begin position="70"/>
        <end position="136"/>
    </location>
</feature>
<reference evidence="4 5" key="1">
    <citation type="journal article" date="2011" name="Stand. Genomic Sci.">
        <title>Complete genome sequence of the gliding, heparinolytic Pedobacter saltans type strain (113).</title>
        <authorList>
            <person name="Liolios K."/>
            <person name="Sikorski J."/>
            <person name="Lu M."/>
            <person name="Nolan M."/>
            <person name="Lapidus A."/>
            <person name="Lucas S."/>
            <person name="Hammon N."/>
            <person name="Deshpande S."/>
            <person name="Cheng J.F."/>
            <person name="Tapia R."/>
            <person name="Han C."/>
            <person name="Goodwin L."/>
            <person name="Pitluck S."/>
            <person name="Huntemann M."/>
            <person name="Ivanova N."/>
            <person name="Pagani I."/>
            <person name="Mavromatis K."/>
            <person name="Ovchinikova G."/>
            <person name="Pati A."/>
            <person name="Chen A."/>
            <person name="Palaniappan K."/>
            <person name="Land M."/>
            <person name="Hauser L."/>
            <person name="Brambilla E.M."/>
            <person name="Kotsyurbenko O."/>
            <person name="Rohde M."/>
            <person name="Tindall B.J."/>
            <person name="Abt B."/>
            <person name="Goker M."/>
            <person name="Detter J.C."/>
            <person name="Woyke T."/>
            <person name="Bristow J."/>
            <person name="Eisen J.A."/>
            <person name="Markowitz V."/>
            <person name="Hugenholtz P."/>
            <person name="Klenk H.P."/>
            <person name="Kyrpides N.C."/>
        </authorList>
    </citation>
    <scope>NUCLEOTIDE SEQUENCE [LARGE SCALE GENOMIC DNA]</scope>
    <source>
        <strain evidence="5">ATCC 51119 / DSM 12145 / JCM 21818 / LMG 10337 / NBRC 100064 / NCIMB 13643</strain>
    </source>
</reference>
<dbReference type="Proteomes" id="UP000000310">
    <property type="component" value="Chromosome"/>
</dbReference>
<keyword evidence="1" id="KW-0479">Metal-binding</keyword>
<keyword evidence="5" id="KW-1185">Reference proteome</keyword>
<dbReference type="InterPro" id="IPR013096">
    <property type="entry name" value="Cupin_2"/>
</dbReference>
<organism evidence="4 5">
    <name type="scientific">Pseudopedobacter saltans (strain ATCC 51119 / DSM 12145 / JCM 21818 / CCUG 39354 / LMG 10337 / NBRC 100064 / NCIMB 13643)</name>
    <name type="common">Pedobacter saltans</name>
    <dbReference type="NCBI Taxonomy" id="762903"/>
    <lineage>
        <taxon>Bacteria</taxon>
        <taxon>Pseudomonadati</taxon>
        <taxon>Bacteroidota</taxon>
        <taxon>Sphingobacteriia</taxon>
        <taxon>Sphingobacteriales</taxon>
        <taxon>Sphingobacteriaceae</taxon>
        <taxon>Pseudopedobacter</taxon>
    </lineage>
</organism>